<protein>
    <submittedName>
        <fullName evidence="2">Uncharacterized protein</fullName>
    </submittedName>
</protein>
<dbReference type="Proteomes" id="UP001164743">
    <property type="component" value="Chromosome 15A"/>
</dbReference>
<dbReference type="EMBL" id="CP110435">
    <property type="protein sequence ID" value="WAQ91679.1"/>
    <property type="molecule type" value="Genomic_DNA"/>
</dbReference>
<accession>A0ABY7D252</accession>
<dbReference type="RefSeq" id="XP_053027234.1">
    <property type="nucleotide sequence ID" value="XM_053163723.1"/>
</dbReference>
<reference evidence="2" key="1">
    <citation type="submission" date="2022-10" db="EMBL/GenBank/DDBJ databases">
        <title>Puccinia triticina Genome sequencing and assembly.</title>
        <authorList>
            <person name="Li C."/>
        </authorList>
    </citation>
    <scope>NUCLEOTIDE SEQUENCE</scope>
    <source>
        <strain evidence="2">Pt15</strain>
    </source>
</reference>
<evidence type="ECO:0000313" key="3">
    <source>
        <dbReference type="Proteomes" id="UP001164743"/>
    </source>
</evidence>
<evidence type="ECO:0000256" key="1">
    <source>
        <dbReference type="SAM" id="SignalP"/>
    </source>
</evidence>
<feature type="chain" id="PRO_5047273371" evidence="1">
    <location>
        <begin position="17"/>
        <end position="56"/>
    </location>
</feature>
<sequence>MLILLHLAVLPGPLNLMSPDPHKDLPLEKASLVQLCKNEWLGSDTTEDLVDPVRLA</sequence>
<dbReference type="GeneID" id="77804617"/>
<proteinExistence type="predicted"/>
<organism evidence="2 3">
    <name type="scientific">Puccinia triticina</name>
    <dbReference type="NCBI Taxonomy" id="208348"/>
    <lineage>
        <taxon>Eukaryota</taxon>
        <taxon>Fungi</taxon>
        <taxon>Dikarya</taxon>
        <taxon>Basidiomycota</taxon>
        <taxon>Pucciniomycotina</taxon>
        <taxon>Pucciniomycetes</taxon>
        <taxon>Pucciniales</taxon>
        <taxon>Pucciniaceae</taxon>
        <taxon>Puccinia</taxon>
    </lineage>
</organism>
<keyword evidence="1" id="KW-0732">Signal</keyword>
<name>A0ABY7D252_9BASI</name>
<keyword evidence="3" id="KW-1185">Reference proteome</keyword>
<gene>
    <name evidence="2" type="ORF">PtA15_15A69</name>
</gene>
<evidence type="ECO:0000313" key="2">
    <source>
        <dbReference type="EMBL" id="WAQ91679.1"/>
    </source>
</evidence>
<feature type="signal peptide" evidence="1">
    <location>
        <begin position="1"/>
        <end position="16"/>
    </location>
</feature>